<dbReference type="GO" id="GO:0052621">
    <property type="term" value="F:diguanylate cyclase activity"/>
    <property type="evidence" value="ECO:0007669"/>
    <property type="project" value="UniProtKB-EC"/>
</dbReference>
<feature type="domain" description="GGDEF" evidence="9">
    <location>
        <begin position="360"/>
        <end position="491"/>
    </location>
</feature>
<dbReference type="PANTHER" id="PTHR45138">
    <property type="entry name" value="REGULATORY COMPONENTS OF SENSORY TRANSDUCTION SYSTEM"/>
    <property type="match status" value="1"/>
</dbReference>
<dbReference type="InterPro" id="IPR033479">
    <property type="entry name" value="dCache_1"/>
</dbReference>
<keyword evidence="6 8" id="KW-0472">Membrane</keyword>
<dbReference type="CDD" id="cd12914">
    <property type="entry name" value="PDC1_DGC_like"/>
    <property type="match status" value="1"/>
</dbReference>
<dbReference type="PANTHER" id="PTHR45138:SF9">
    <property type="entry name" value="DIGUANYLATE CYCLASE DGCM-RELATED"/>
    <property type="match status" value="1"/>
</dbReference>
<evidence type="ECO:0000256" key="8">
    <source>
        <dbReference type="SAM" id="Phobius"/>
    </source>
</evidence>
<dbReference type="PROSITE" id="PS50887">
    <property type="entry name" value="GGDEF"/>
    <property type="match status" value="1"/>
</dbReference>
<dbReference type="InterPro" id="IPR050469">
    <property type="entry name" value="Diguanylate_Cyclase"/>
</dbReference>
<accession>A0A562LHT3</accession>
<keyword evidence="11" id="KW-1185">Reference proteome</keyword>
<comment type="subcellular location">
    <subcellularLocation>
        <location evidence="1">Cell membrane</location>
        <topology evidence="1">Multi-pass membrane protein</topology>
    </subcellularLocation>
</comment>
<evidence type="ECO:0000256" key="3">
    <source>
        <dbReference type="ARBA" id="ARBA00022475"/>
    </source>
</evidence>
<dbReference type="Pfam" id="PF00990">
    <property type="entry name" value="GGDEF"/>
    <property type="match status" value="1"/>
</dbReference>
<dbReference type="Pfam" id="PF02743">
    <property type="entry name" value="dCache_1"/>
    <property type="match status" value="1"/>
</dbReference>
<dbReference type="CDD" id="cd12915">
    <property type="entry name" value="PDC2_DGC_like"/>
    <property type="match status" value="1"/>
</dbReference>
<dbReference type="GO" id="GO:0043709">
    <property type="term" value="P:cell adhesion involved in single-species biofilm formation"/>
    <property type="evidence" value="ECO:0007669"/>
    <property type="project" value="TreeGrafter"/>
</dbReference>
<organism evidence="10 11">
    <name type="scientific">Bradyrhizobium daqingense</name>
    <dbReference type="NCBI Taxonomy" id="993502"/>
    <lineage>
        <taxon>Bacteria</taxon>
        <taxon>Pseudomonadati</taxon>
        <taxon>Pseudomonadota</taxon>
        <taxon>Alphaproteobacteria</taxon>
        <taxon>Hyphomicrobiales</taxon>
        <taxon>Nitrobacteraceae</taxon>
        <taxon>Bradyrhizobium</taxon>
    </lineage>
</organism>
<evidence type="ECO:0000313" key="11">
    <source>
        <dbReference type="Proteomes" id="UP000317176"/>
    </source>
</evidence>
<evidence type="ECO:0000256" key="1">
    <source>
        <dbReference type="ARBA" id="ARBA00004651"/>
    </source>
</evidence>
<dbReference type="RefSeq" id="WP_145630899.1">
    <property type="nucleotide sequence ID" value="NZ_CP088014.1"/>
</dbReference>
<feature type="transmembrane region" description="Helical" evidence="8">
    <location>
        <begin position="20"/>
        <end position="41"/>
    </location>
</feature>
<evidence type="ECO:0000256" key="2">
    <source>
        <dbReference type="ARBA" id="ARBA00012528"/>
    </source>
</evidence>
<evidence type="ECO:0000256" key="7">
    <source>
        <dbReference type="ARBA" id="ARBA00034247"/>
    </source>
</evidence>
<gene>
    <name evidence="10" type="ORF">IQ17_02570</name>
</gene>
<dbReference type="InterPro" id="IPR029787">
    <property type="entry name" value="Nucleotide_cyclase"/>
</dbReference>
<dbReference type="GO" id="GO:1902201">
    <property type="term" value="P:negative regulation of bacterial-type flagellum-dependent cell motility"/>
    <property type="evidence" value="ECO:0007669"/>
    <property type="project" value="TreeGrafter"/>
</dbReference>
<dbReference type="Gene3D" id="3.30.450.20">
    <property type="entry name" value="PAS domain"/>
    <property type="match status" value="2"/>
</dbReference>
<feature type="transmembrane region" description="Helical" evidence="8">
    <location>
        <begin position="291"/>
        <end position="313"/>
    </location>
</feature>
<dbReference type="AlphaFoldDB" id="A0A562LHT3"/>
<dbReference type="FunFam" id="3.30.70.270:FF:000060">
    <property type="entry name" value="Diguanylate cyclase"/>
    <property type="match status" value="1"/>
</dbReference>
<sequence length="498" mass="54582">MLSGWREITARRPWRISAKLLIISSVVTVIGFSAICVNVMLDMRRGEEALARQTLENLATTIESDVSRNVEIYDLSLKAVASNMLLPELATVSKPIRHLILFDHATNARHFGAIQVFDAEGRLIMDASTLDPLTENRGEEDYFKVHRDNPGAGLFISRPMLFRGAYSIVLSRRISDADGGFMGVVTGSIRFSYFHELFDRLSLDPDDTITVLKRDRTIMMRRPFDLDIIGTNLNDHRSWKADNLPAGASYSGQGPVDPTPRLYARSGGSGPLFVVAGKPLNAVFELWQREAFRIGAVVVALILFVLASTLVLAREISRRAEAERKLEEMATTDALTGLKNRRKFDAVIDVEWRRAMRQKAPLALLMIDADHFKAYNDTFGHQAGDQVLVGIAICISDSVSRGGDCAARYGGEEFAVLLPNISANDAFKVAETIRLKVQGWSDDQTISTVSCGIASLVPVAGMDWPVLVAAADKALYAAKAGGRNRSVVASSPQLSLAA</sequence>
<keyword evidence="4 8" id="KW-0812">Transmembrane</keyword>
<comment type="caution">
    <text evidence="10">The sequence shown here is derived from an EMBL/GenBank/DDBJ whole genome shotgun (WGS) entry which is preliminary data.</text>
</comment>
<dbReference type="CDD" id="cd01949">
    <property type="entry name" value="GGDEF"/>
    <property type="match status" value="1"/>
</dbReference>
<evidence type="ECO:0000313" key="10">
    <source>
        <dbReference type="EMBL" id="TWI07182.1"/>
    </source>
</evidence>
<dbReference type="GO" id="GO:0005886">
    <property type="term" value="C:plasma membrane"/>
    <property type="evidence" value="ECO:0007669"/>
    <property type="project" value="UniProtKB-SubCell"/>
</dbReference>
<dbReference type="OrthoDB" id="9812260at2"/>
<protein>
    <recommendedName>
        <fullName evidence="2">diguanylate cyclase</fullName>
        <ecNumber evidence="2">2.7.7.65</ecNumber>
    </recommendedName>
</protein>
<evidence type="ECO:0000259" key="9">
    <source>
        <dbReference type="PROSITE" id="PS50887"/>
    </source>
</evidence>
<evidence type="ECO:0000256" key="5">
    <source>
        <dbReference type="ARBA" id="ARBA00022989"/>
    </source>
</evidence>
<dbReference type="SMART" id="SM00267">
    <property type="entry name" value="GGDEF"/>
    <property type="match status" value="1"/>
</dbReference>
<comment type="catalytic activity">
    <reaction evidence="7">
        <text>2 GTP = 3',3'-c-di-GMP + 2 diphosphate</text>
        <dbReference type="Rhea" id="RHEA:24898"/>
        <dbReference type="ChEBI" id="CHEBI:33019"/>
        <dbReference type="ChEBI" id="CHEBI:37565"/>
        <dbReference type="ChEBI" id="CHEBI:58805"/>
        <dbReference type="EC" id="2.7.7.65"/>
    </reaction>
</comment>
<dbReference type="Gene3D" id="3.30.70.270">
    <property type="match status" value="1"/>
</dbReference>
<keyword evidence="5 8" id="KW-1133">Transmembrane helix</keyword>
<dbReference type="NCBIfam" id="TIGR00254">
    <property type="entry name" value="GGDEF"/>
    <property type="match status" value="1"/>
</dbReference>
<reference evidence="10 11" key="1">
    <citation type="journal article" date="2015" name="Stand. Genomic Sci.">
        <title>Genomic Encyclopedia of Bacterial and Archaeal Type Strains, Phase III: the genomes of soil and plant-associated and newly described type strains.</title>
        <authorList>
            <person name="Whitman W.B."/>
            <person name="Woyke T."/>
            <person name="Klenk H.P."/>
            <person name="Zhou Y."/>
            <person name="Lilburn T.G."/>
            <person name="Beck B.J."/>
            <person name="De Vos P."/>
            <person name="Vandamme P."/>
            <person name="Eisen J.A."/>
            <person name="Garrity G."/>
            <person name="Hugenholtz P."/>
            <person name="Kyrpides N.C."/>
        </authorList>
    </citation>
    <scope>NUCLEOTIDE SEQUENCE [LARGE SCALE GENOMIC DNA]</scope>
    <source>
        <strain evidence="10 11">CGMCC 1.10947</strain>
    </source>
</reference>
<dbReference type="SUPFAM" id="SSF55073">
    <property type="entry name" value="Nucleotide cyclase"/>
    <property type="match status" value="1"/>
</dbReference>
<dbReference type="EMBL" id="VLKL01000005">
    <property type="protein sequence ID" value="TWI07182.1"/>
    <property type="molecule type" value="Genomic_DNA"/>
</dbReference>
<dbReference type="Proteomes" id="UP000317176">
    <property type="component" value="Unassembled WGS sequence"/>
</dbReference>
<evidence type="ECO:0000256" key="4">
    <source>
        <dbReference type="ARBA" id="ARBA00022692"/>
    </source>
</evidence>
<name>A0A562LHT3_9BRAD</name>
<keyword evidence="3" id="KW-1003">Cell membrane</keyword>
<proteinExistence type="predicted"/>
<dbReference type="InterPro" id="IPR000160">
    <property type="entry name" value="GGDEF_dom"/>
</dbReference>
<dbReference type="InterPro" id="IPR043128">
    <property type="entry name" value="Rev_trsase/Diguanyl_cyclase"/>
</dbReference>
<evidence type="ECO:0000256" key="6">
    <source>
        <dbReference type="ARBA" id="ARBA00023136"/>
    </source>
</evidence>
<dbReference type="EC" id="2.7.7.65" evidence="2"/>